<protein>
    <recommendedName>
        <fullName evidence="1">Linalool dehydratase/isomerase domain-containing protein</fullName>
    </recommendedName>
</protein>
<dbReference type="Pfam" id="PF18566">
    <property type="entry name" value="Ldi"/>
    <property type="match status" value="1"/>
</dbReference>
<reference evidence="2 3" key="1">
    <citation type="submission" date="2018-01" db="EMBL/GenBank/DDBJ databases">
        <title>Harnessing the power of phylogenomics to disentangle the directionality and signatures of interkingdom host jumping in the parasitic fungal genus Tolypocladium.</title>
        <authorList>
            <person name="Quandt C.A."/>
            <person name="Patterson W."/>
            <person name="Spatafora J.W."/>
        </authorList>
    </citation>
    <scope>NUCLEOTIDE SEQUENCE [LARGE SCALE GENOMIC DNA]</scope>
    <source>
        <strain evidence="2 3">NRBC 100945</strain>
    </source>
</reference>
<comment type="caution">
    <text evidence="2">The sequence shown here is derived from an EMBL/GenBank/DDBJ whole genome shotgun (WGS) entry which is preliminary data.</text>
</comment>
<dbReference type="InterPro" id="IPR041411">
    <property type="entry name" value="Ldi"/>
</dbReference>
<accession>A0A2S4KQA9</accession>
<evidence type="ECO:0000313" key="3">
    <source>
        <dbReference type="Proteomes" id="UP000237481"/>
    </source>
</evidence>
<sequence length="549" mass="62319">MKEPKDQPSARPPPDISRYPKLDAAQAGHLRHFHNLSSQLDGQWHHMAGFEPLQELFDSYRYQISVIAYAVGVAHFHRLPASRSMFKKLLDQIIHKMLLRDVWGYWYNASVSGSYVDPGRAELRKPWADPIIKENIMYSGHILMMTSMYAMLFDDDKFEKPGSLTFHWDPLLWGLGTESFVYDNRSIQAAIIAEMERSKWIGVCCEPNLVFIVCNQFPIIAMRYNDVRDGTNVAGEVVEKYKSAWDKRGMVAPNGLYIDWLYFNQDEAVPPSDICFTAWANAYMNTWNSELIKSLYDKQALGYITNVDGQVRLHDHHFAVEYRKMVEAGGIDRAEGSHRDTAERVAEARAQREINRPPPDKYTDPVLGCVVQWLSELGKTTELQGLLDYADAHLNPKWEDGGLFYPRKDPSEDEPDEWSHMDPFTGNAGIPYARLNVPEGQKKMWDDPWTRESLAARPWIDGIDLSQGVDTLRGIWDGEERVLVLTLRTWHGGPVTVEPVARNLDAGAWAVHVNGALVKQDSVEDRGSLSATVTVGGEDVDVIFQHVGV</sequence>
<proteinExistence type="predicted"/>
<feature type="domain" description="Linalool dehydratase/isomerase" evidence="1">
    <location>
        <begin position="61"/>
        <end position="409"/>
    </location>
</feature>
<dbReference type="STRING" id="94208.A0A2S4KQA9"/>
<name>A0A2S4KQA9_9HYPO</name>
<evidence type="ECO:0000259" key="1">
    <source>
        <dbReference type="Pfam" id="PF18566"/>
    </source>
</evidence>
<dbReference type="EMBL" id="PKSG01000871">
    <property type="protein sequence ID" value="POR32378.1"/>
    <property type="molecule type" value="Genomic_DNA"/>
</dbReference>
<evidence type="ECO:0000313" key="2">
    <source>
        <dbReference type="EMBL" id="POR32378.1"/>
    </source>
</evidence>
<dbReference type="AlphaFoldDB" id="A0A2S4KQA9"/>
<dbReference type="OrthoDB" id="9979195at2759"/>
<gene>
    <name evidence="2" type="ORF">TPAR_07413</name>
</gene>
<organism evidence="2 3">
    <name type="scientific">Tolypocladium paradoxum</name>
    <dbReference type="NCBI Taxonomy" id="94208"/>
    <lineage>
        <taxon>Eukaryota</taxon>
        <taxon>Fungi</taxon>
        <taxon>Dikarya</taxon>
        <taxon>Ascomycota</taxon>
        <taxon>Pezizomycotina</taxon>
        <taxon>Sordariomycetes</taxon>
        <taxon>Hypocreomycetidae</taxon>
        <taxon>Hypocreales</taxon>
        <taxon>Ophiocordycipitaceae</taxon>
        <taxon>Tolypocladium</taxon>
    </lineage>
</organism>
<dbReference type="Proteomes" id="UP000237481">
    <property type="component" value="Unassembled WGS sequence"/>
</dbReference>
<keyword evidence="3" id="KW-1185">Reference proteome</keyword>